<comment type="cofactor">
    <cofactor evidence="1">
        <name>NAD(+)</name>
        <dbReference type="ChEBI" id="CHEBI:57540"/>
    </cofactor>
</comment>
<dbReference type="Gene3D" id="3.40.50.720">
    <property type="entry name" value="NAD(P)-binding Rossmann-like Domain"/>
    <property type="match status" value="1"/>
</dbReference>
<evidence type="ECO:0000256" key="7">
    <source>
        <dbReference type="ARBA" id="ARBA00022737"/>
    </source>
</evidence>
<dbReference type="InterPro" id="IPR001509">
    <property type="entry name" value="Epimerase_deHydtase"/>
</dbReference>
<evidence type="ECO:0000256" key="3">
    <source>
        <dbReference type="ARBA" id="ARBA00007637"/>
    </source>
</evidence>
<name>A0AAD5CX50_AMBAR</name>
<feature type="region of interest" description="Disordered" evidence="18">
    <location>
        <begin position="939"/>
        <end position="1026"/>
    </location>
</feature>
<dbReference type="CDD" id="cd00065">
    <property type="entry name" value="FYVE_like_SF"/>
    <property type="match status" value="1"/>
</dbReference>
<comment type="similarity">
    <text evidence="3">Belongs to the NAD(P)-dependent epimerase/dehydratase family.</text>
</comment>
<organism evidence="21 22">
    <name type="scientific">Ambrosia artemisiifolia</name>
    <name type="common">Common ragweed</name>
    <dbReference type="NCBI Taxonomy" id="4212"/>
    <lineage>
        <taxon>Eukaryota</taxon>
        <taxon>Viridiplantae</taxon>
        <taxon>Streptophyta</taxon>
        <taxon>Embryophyta</taxon>
        <taxon>Tracheophyta</taxon>
        <taxon>Spermatophyta</taxon>
        <taxon>Magnoliopsida</taxon>
        <taxon>eudicotyledons</taxon>
        <taxon>Gunneridae</taxon>
        <taxon>Pentapetalae</taxon>
        <taxon>asterids</taxon>
        <taxon>campanulids</taxon>
        <taxon>Asterales</taxon>
        <taxon>Asteraceae</taxon>
        <taxon>Asteroideae</taxon>
        <taxon>Heliantheae alliance</taxon>
        <taxon>Heliantheae</taxon>
        <taxon>Ambrosia</taxon>
    </lineage>
</organism>
<dbReference type="SUPFAM" id="SSF50985">
    <property type="entry name" value="RCC1/BLIP-II"/>
    <property type="match status" value="1"/>
</dbReference>
<dbReference type="PROSITE" id="PS50178">
    <property type="entry name" value="ZF_FYVE"/>
    <property type="match status" value="1"/>
</dbReference>
<evidence type="ECO:0000256" key="9">
    <source>
        <dbReference type="ARBA" id="ARBA00022833"/>
    </source>
</evidence>
<feature type="coiled-coil region" evidence="17">
    <location>
        <begin position="1028"/>
        <end position="1062"/>
    </location>
</feature>
<dbReference type="FunFam" id="3.40.50.720:FF:000201">
    <property type="entry name" value="UDP-D-apiose/UDP-D-xylose synthase 2"/>
    <property type="match status" value="1"/>
</dbReference>
<keyword evidence="9" id="KW-0862">Zinc</keyword>
<feature type="region of interest" description="Disordered" evidence="18">
    <location>
        <begin position="1133"/>
        <end position="1160"/>
    </location>
</feature>
<dbReference type="EMBL" id="JAMZMK010006615">
    <property type="protein sequence ID" value="KAI7748010.1"/>
    <property type="molecule type" value="Genomic_DNA"/>
</dbReference>
<dbReference type="EC" id="4.1.1.35" evidence="4"/>
<dbReference type="GO" id="GO:0046982">
    <property type="term" value="F:protein heterodimerization activity"/>
    <property type="evidence" value="ECO:0007669"/>
    <property type="project" value="UniProtKB-ARBA"/>
</dbReference>
<dbReference type="InterPro" id="IPR017455">
    <property type="entry name" value="Znf_FYVE-rel"/>
</dbReference>
<feature type="compositionally biased region" description="Pro residues" evidence="18">
    <location>
        <begin position="983"/>
        <end position="1000"/>
    </location>
</feature>
<dbReference type="InterPro" id="IPR058923">
    <property type="entry name" value="RCC1-like_dom"/>
</dbReference>
<keyword evidence="17" id="KW-0175">Coiled coil</keyword>
<keyword evidence="22" id="KW-1185">Reference proteome</keyword>
<evidence type="ECO:0000313" key="21">
    <source>
        <dbReference type="EMBL" id="KAI7748010.1"/>
    </source>
</evidence>
<dbReference type="Pfam" id="PF01370">
    <property type="entry name" value="Epimerase"/>
    <property type="match status" value="1"/>
</dbReference>
<comment type="catalytic activity">
    <reaction evidence="13">
        <text>UDP-alpha-D-glucuronate + H(+) = UDP-alpha-D-xylose + CO2</text>
        <dbReference type="Rhea" id="RHEA:23916"/>
        <dbReference type="ChEBI" id="CHEBI:15378"/>
        <dbReference type="ChEBI" id="CHEBI:16526"/>
        <dbReference type="ChEBI" id="CHEBI:57632"/>
        <dbReference type="ChEBI" id="CHEBI:58052"/>
        <dbReference type="EC" id="4.1.1.35"/>
    </reaction>
    <physiologicalReaction direction="left-to-right" evidence="13">
        <dbReference type="Rhea" id="RHEA:23917"/>
    </physiologicalReaction>
</comment>
<dbReference type="Gene3D" id="2.130.10.30">
    <property type="entry name" value="Regulator of chromosome condensation 1/beta-lactamase-inhibitor protein II"/>
    <property type="match status" value="3"/>
</dbReference>
<evidence type="ECO:0000256" key="18">
    <source>
        <dbReference type="SAM" id="MobiDB-lite"/>
    </source>
</evidence>
<gene>
    <name evidence="21" type="ORF">M8C21_028874</name>
</gene>
<keyword evidence="11" id="KW-0456">Lyase</keyword>
<feature type="region of interest" description="Disordered" evidence="18">
    <location>
        <begin position="895"/>
        <end position="919"/>
    </location>
</feature>
<dbReference type="PROSITE" id="PS00626">
    <property type="entry name" value="RCC1_2"/>
    <property type="match status" value="2"/>
</dbReference>
<dbReference type="Pfam" id="PF25390">
    <property type="entry name" value="WD40_RLD"/>
    <property type="match status" value="1"/>
</dbReference>
<comment type="caution">
    <text evidence="21">The sequence shown here is derived from an EMBL/GenBank/DDBJ whole genome shotgun (WGS) entry which is preliminary data.</text>
</comment>
<dbReference type="AlphaFoldDB" id="A0AAD5CX50"/>
<dbReference type="PANTHER" id="PTHR22870:SF352">
    <property type="entry name" value="REGULATOR OF CHROMOSOME CONDENSATION (RCC1) FAMILY PROTEIN"/>
    <property type="match status" value="1"/>
</dbReference>
<evidence type="ECO:0000256" key="4">
    <source>
        <dbReference type="ARBA" id="ARBA00012290"/>
    </source>
</evidence>
<dbReference type="InterPro" id="IPR013083">
    <property type="entry name" value="Znf_RING/FYVE/PHD"/>
</dbReference>
<evidence type="ECO:0000256" key="17">
    <source>
        <dbReference type="SAM" id="Coils"/>
    </source>
</evidence>
<feature type="region of interest" description="Disordered" evidence="18">
    <location>
        <begin position="1212"/>
        <end position="1239"/>
    </location>
</feature>
<evidence type="ECO:0000256" key="1">
    <source>
        <dbReference type="ARBA" id="ARBA00001911"/>
    </source>
</evidence>
<dbReference type="GO" id="GO:0033352">
    <property type="term" value="P:UDP-D-apiose biosynthetic process"/>
    <property type="evidence" value="ECO:0007669"/>
    <property type="project" value="UniProtKB-ARBA"/>
</dbReference>
<dbReference type="GO" id="GO:0005737">
    <property type="term" value="C:cytoplasm"/>
    <property type="evidence" value="ECO:0007669"/>
    <property type="project" value="UniProtKB-SubCell"/>
</dbReference>
<feature type="repeat" description="RCC1" evidence="16">
    <location>
        <begin position="758"/>
        <end position="809"/>
    </location>
</feature>
<feature type="domain" description="FYVE-type" evidence="19">
    <location>
        <begin position="814"/>
        <end position="876"/>
    </location>
</feature>
<sequence>ISNIKLPTINAHQWAPLTLLNLFSLTPLYTHTFLHPFTTISNLNLHTHKQRYRYRMTSSTARVDLDGNPIKPLTICMIGAGGFIGSHLCEKLMSETNHTVLAVDVYNDKIKHLLEPDSLPWAGRIQFHRINIKNDSRLEGLIKCSDLTVNLAAICTPADYNTRPLDTIYSNFIDALPVVKYCSENNKRLIHFSTCEVYGKTIGSFLPPDSPLRQDPAYYILKEDTSPCIFGSIEKQRWSYACAKQLIERLIYAEGAENGLEFTIVRPFNWIGPRMDFIPGIDGPSEGVPRVLACFSNNLLRREPLKLVDGGESQRTFVYIKDAIEAVHLMIENPARANGHIFNVGNPNNEVTVRQLAEMMTQVYAKVSGEESIETPTIDVSSKEFYGEGYDDSDKRIPDMTIINKQLGWDPKTSLWDLLESTLTYQHRTYAEAVWSDVGSTDGSVNAFPSKTDVTIPRLLESNIVIDVHKIACGVRHYALVTKQGELFTWGKESGGRLGHGLEKDFGRPRLVEFLAVTNVDHVSCGEFHTCAISTSGDLYTWGDGSHTAGLLGHGTDASHWIPKRISGPLEGLVVCSVACGTWHTALATVDGKLFTYGDGTFGGLGHGDRESLKYPVEVQSLNGLKVLKVACGVWHTAAIVEIANQHGGHSTSRKLFTWGDGEKHKLGHGNKETYLKPTCISALMDYNFHQLACGNTMTLALTTSGHVYSFGSTAFGQLGNPQSDGKLPALVQDELVGEFVEEIACGAYHAAVLTSRSEIFTWGMGANGRLGHGDFEDRKTPTLVESLKDRVVKSVSCGASFTTSICIHKWVGGADQSVCSGCKQAFGFTRKRHNCYNCGLVHCHACSSRKALKAAQAPIPGKPHRVCDSCYAKLIKKPPDVGIGIGSTSTYYRRFSNQPSQDGSRGPGPGRTSRLLMSPNIEPAKYLEIMSAMYGPKSDSYSSVRSSQVPSSQQLKDITFPSSMGSAFRPSVTASSFQMQPPFLPSPQLQPQPQPPPLPTNSRPAAPYSRRPNPPSSASPMFSRGVIDNLNKSNELLNQQVSKLQGQVKTLKKNTERQDAELHKLQTYAEESASLASDRNAKCQVAVDVLKFVRSQLNTLTEKLPPDDESIKTLTFKVDDFLKSAPSRKIRSKKYPKVEENNVGETSKDGSKHSEEEKEVIEQFEPGVYVTIIQLSDGSKIFKRVRFSKRRFVAEQAEEWWKENKEKVFEKYSRTKSNGEASTSAAQPPPDQEPSTST</sequence>
<feature type="compositionally biased region" description="Basic and acidic residues" evidence="18">
    <location>
        <begin position="1137"/>
        <end position="1157"/>
    </location>
</feature>
<evidence type="ECO:0000256" key="8">
    <source>
        <dbReference type="ARBA" id="ARBA00022771"/>
    </source>
</evidence>
<protein>
    <recommendedName>
        <fullName evidence="4">UDP-glucuronate decarboxylase</fullName>
        <ecNumber evidence="4">4.1.1.35</ecNumber>
    </recommendedName>
</protein>
<dbReference type="GO" id="GO:0102765">
    <property type="term" value="F:UDP-D-apiose synthase activity"/>
    <property type="evidence" value="ECO:0007669"/>
    <property type="project" value="UniProtKB-ARBA"/>
</dbReference>
<evidence type="ECO:0000256" key="15">
    <source>
        <dbReference type="PROSITE-ProRule" id="PRU00091"/>
    </source>
</evidence>
<keyword evidence="12" id="KW-0961">Cell wall biogenesis/degradation</keyword>
<evidence type="ECO:0000256" key="14">
    <source>
        <dbReference type="ARBA" id="ARBA00050895"/>
    </source>
</evidence>
<dbReference type="SUPFAM" id="SSF51735">
    <property type="entry name" value="NAD(P)-binding Rossmann-fold domains"/>
    <property type="match status" value="1"/>
</dbReference>
<feature type="repeat" description="RCC1" evidence="16">
    <location>
        <begin position="592"/>
        <end position="643"/>
    </location>
</feature>
<dbReference type="PRINTS" id="PR00633">
    <property type="entry name" value="RCCNDNSATION"/>
</dbReference>
<dbReference type="InterPro" id="IPR011011">
    <property type="entry name" value="Znf_FYVE_PHD"/>
</dbReference>
<dbReference type="CDD" id="cd05257">
    <property type="entry name" value="Arna_like_SDR_e"/>
    <property type="match status" value="1"/>
</dbReference>
<evidence type="ECO:0000256" key="10">
    <source>
        <dbReference type="ARBA" id="ARBA00023027"/>
    </source>
</evidence>
<dbReference type="GO" id="GO:0042802">
    <property type="term" value="F:identical protein binding"/>
    <property type="evidence" value="ECO:0007669"/>
    <property type="project" value="UniProtKB-ARBA"/>
</dbReference>
<feature type="compositionally biased region" description="Polar residues" evidence="18">
    <location>
        <begin position="1216"/>
        <end position="1227"/>
    </location>
</feature>
<dbReference type="InterPro" id="IPR009091">
    <property type="entry name" value="RCC1/BLIP-II"/>
</dbReference>
<evidence type="ECO:0000256" key="11">
    <source>
        <dbReference type="ARBA" id="ARBA00023239"/>
    </source>
</evidence>
<dbReference type="PANTHER" id="PTHR22870">
    <property type="entry name" value="REGULATOR OF CHROMOSOME CONDENSATION"/>
    <property type="match status" value="1"/>
</dbReference>
<evidence type="ECO:0000259" key="20">
    <source>
        <dbReference type="PROSITE" id="PS51514"/>
    </source>
</evidence>
<dbReference type="SUPFAM" id="SSF57903">
    <property type="entry name" value="FYVE/PHD zinc finger"/>
    <property type="match status" value="1"/>
</dbReference>
<dbReference type="InterPro" id="IPR045869">
    <property type="entry name" value="Arna-like_SDR_e"/>
</dbReference>
<evidence type="ECO:0000256" key="16">
    <source>
        <dbReference type="PROSITE-ProRule" id="PRU00235"/>
    </source>
</evidence>
<evidence type="ECO:0000256" key="2">
    <source>
        <dbReference type="ARBA" id="ARBA00004496"/>
    </source>
</evidence>
<dbReference type="InterPro" id="IPR000306">
    <property type="entry name" value="Znf_FYVE"/>
</dbReference>
<dbReference type="Proteomes" id="UP001206925">
    <property type="component" value="Unassembled WGS sequence"/>
</dbReference>
<comment type="subcellular location">
    <subcellularLocation>
        <location evidence="2">Cytoplasm</location>
    </subcellularLocation>
</comment>
<dbReference type="PROSITE" id="PS50012">
    <property type="entry name" value="RCC1_3"/>
    <property type="match status" value="6"/>
</dbReference>
<keyword evidence="5" id="KW-0963">Cytoplasm</keyword>
<evidence type="ECO:0000256" key="13">
    <source>
        <dbReference type="ARBA" id="ARBA00049410"/>
    </source>
</evidence>
<dbReference type="Gene3D" id="3.30.40.10">
    <property type="entry name" value="Zinc/RING finger domain, C3HC4 (zinc finger)"/>
    <property type="match status" value="1"/>
</dbReference>
<dbReference type="GO" id="GO:0048040">
    <property type="term" value="F:UDP-glucuronate decarboxylase activity"/>
    <property type="evidence" value="ECO:0007669"/>
    <property type="project" value="UniProtKB-EC"/>
</dbReference>
<dbReference type="PROSITE" id="PS51514">
    <property type="entry name" value="BRX"/>
    <property type="match status" value="1"/>
</dbReference>
<feature type="non-terminal residue" evidence="21">
    <location>
        <position position="1"/>
    </location>
</feature>
<evidence type="ECO:0000256" key="6">
    <source>
        <dbReference type="ARBA" id="ARBA00022723"/>
    </source>
</evidence>
<keyword evidence="10" id="KW-0520">NAD</keyword>
<dbReference type="InterPro" id="IPR051210">
    <property type="entry name" value="Ub_ligase/GEF_domain"/>
</dbReference>
<reference evidence="21" key="1">
    <citation type="submission" date="2022-06" db="EMBL/GenBank/DDBJ databases">
        <title>Uncovering the hologenomic basis of an extraordinary plant invasion.</title>
        <authorList>
            <person name="Bieker V.C."/>
            <person name="Martin M.D."/>
            <person name="Gilbert T."/>
            <person name="Hodgins K."/>
            <person name="Battlay P."/>
            <person name="Petersen B."/>
            <person name="Wilson J."/>
        </authorList>
    </citation>
    <scope>NUCLEOTIDE SEQUENCE</scope>
    <source>
        <strain evidence="21">AA19_3_7</strain>
        <tissue evidence="21">Leaf</tissue>
    </source>
</reference>
<feature type="repeat" description="RCC1" evidence="16">
    <location>
        <begin position="706"/>
        <end position="757"/>
    </location>
</feature>
<evidence type="ECO:0000313" key="22">
    <source>
        <dbReference type="Proteomes" id="UP001206925"/>
    </source>
</evidence>
<keyword evidence="7" id="KW-0677">Repeat</keyword>
<dbReference type="InterPro" id="IPR000408">
    <property type="entry name" value="Reg_chr_condens"/>
</dbReference>
<accession>A0AAD5CX50</accession>
<feature type="domain" description="BRX" evidence="20">
    <location>
        <begin position="1159"/>
        <end position="1214"/>
    </location>
</feature>
<feature type="repeat" description="RCC1" evidence="16">
    <location>
        <begin position="485"/>
        <end position="536"/>
    </location>
</feature>
<dbReference type="GO" id="GO:0008270">
    <property type="term" value="F:zinc ion binding"/>
    <property type="evidence" value="ECO:0007669"/>
    <property type="project" value="UniProtKB-KW"/>
</dbReference>
<keyword evidence="6" id="KW-0479">Metal-binding</keyword>
<evidence type="ECO:0000259" key="19">
    <source>
        <dbReference type="PROSITE" id="PS50178"/>
    </source>
</evidence>
<keyword evidence="8 15" id="KW-0863">Zinc-finger</keyword>
<dbReference type="InterPro" id="IPR036291">
    <property type="entry name" value="NAD(P)-bd_dom_sf"/>
</dbReference>
<dbReference type="InterPro" id="IPR013591">
    <property type="entry name" value="Brevis_radix_dom"/>
</dbReference>
<comment type="catalytic activity">
    <reaction evidence="14">
        <text>UDP-alpha-D-glucuronate + H(+) = UDP-alpha-D-apiose + CO2</text>
        <dbReference type="Rhea" id="RHEA:70523"/>
        <dbReference type="ChEBI" id="CHEBI:15378"/>
        <dbReference type="ChEBI" id="CHEBI:16526"/>
        <dbReference type="ChEBI" id="CHEBI:58052"/>
        <dbReference type="ChEBI" id="CHEBI:73883"/>
    </reaction>
    <physiologicalReaction direction="left-to-right" evidence="14">
        <dbReference type="Rhea" id="RHEA:70524"/>
    </physiologicalReaction>
</comment>
<dbReference type="Pfam" id="PF01363">
    <property type="entry name" value="FYVE"/>
    <property type="match status" value="1"/>
</dbReference>
<feature type="compositionally biased region" description="Low complexity" evidence="18">
    <location>
        <begin position="939"/>
        <end position="955"/>
    </location>
</feature>
<feature type="repeat" description="RCC1" evidence="16">
    <location>
        <begin position="537"/>
        <end position="591"/>
    </location>
</feature>
<feature type="repeat" description="RCC1" evidence="16">
    <location>
        <begin position="654"/>
        <end position="705"/>
    </location>
</feature>
<dbReference type="SMART" id="SM00064">
    <property type="entry name" value="FYVE"/>
    <property type="match status" value="1"/>
</dbReference>
<evidence type="ECO:0000256" key="5">
    <source>
        <dbReference type="ARBA" id="ARBA00022490"/>
    </source>
</evidence>
<evidence type="ECO:0000256" key="12">
    <source>
        <dbReference type="ARBA" id="ARBA00023316"/>
    </source>
</evidence>
<dbReference type="GO" id="GO:0071555">
    <property type="term" value="P:cell wall organization"/>
    <property type="evidence" value="ECO:0007669"/>
    <property type="project" value="UniProtKB-KW"/>
</dbReference>
<feature type="compositionally biased region" description="Low complexity" evidence="18">
    <location>
        <begin position="1002"/>
        <end position="1012"/>
    </location>
</feature>
<proteinExistence type="inferred from homology"/>
<dbReference type="Pfam" id="PF08381">
    <property type="entry name" value="BRX"/>
    <property type="match status" value="1"/>
</dbReference>